<accession>A0A7X2N583</accession>
<keyword evidence="2" id="KW-1185">Reference proteome</keyword>
<reference evidence="1 2" key="1">
    <citation type="submission" date="2019-08" db="EMBL/GenBank/DDBJ databases">
        <title>In-depth cultivation of the pig gut microbiome towards novel bacterial diversity and tailored functional studies.</title>
        <authorList>
            <person name="Wylensek D."/>
            <person name="Hitch T.C.A."/>
            <person name="Clavel T."/>
        </authorList>
    </citation>
    <scope>NUCLEOTIDE SEQUENCE [LARGE SCALE GENOMIC DNA]</scope>
    <source>
        <strain evidence="1 2">LKV-178-WT-2G</strain>
    </source>
</reference>
<dbReference type="AlphaFoldDB" id="A0A7X2N583"/>
<evidence type="ECO:0000313" key="1">
    <source>
        <dbReference type="EMBL" id="MSS02243.1"/>
    </source>
</evidence>
<proteinExistence type="predicted"/>
<sequence length="114" mass="13678">MKTNLKIQDTKETYEILKSFPLKGIYYEGDYGFIDTRWNNESTIYINAINEIIKRMIQNHQSFEKACFHENRIEILEDYSQGFLNQQQLSDYLKDSYMDEEMANGKPLNDIYIR</sequence>
<dbReference type="Proteomes" id="UP000470082">
    <property type="component" value="Unassembled WGS sequence"/>
</dbReference>
<name>A0A7X2N583_9FIRM</name>
<organism evidence="1 2">
    <name type="scientific">Floccifex porci</name>
    <dbReference type="NCBI Taxonomy" id="2606629"/>
    <lineage>
        <taxon>Bacteria</taxon>
        <taxon>Bacillati</taxon>
        <taxon>Bacillota</taxon>
        <taxon>Erysipelotrichia</taxon>
        <taxon>Erysipelotrichales</taxon>
        <taxon>Erysipelotrichaceae</taxon>
        <taxon>Floccifex</taxon>
    </lineage>
</organism>
<protein>
    <submittedName>
        <fullName evidence="1">Uncharacterized protein</fullName>
    </submittedName>
</protein>
<gene>
    <name evidence="1" type="ORF">FYJ50_09125</name>
</gene>
<dbReference type="RefSeq" id="WP_154461274.1">
    <property type="nucleotide sequence ID" value="NZ_JAQYTQ010000044.1"/>
</dbReference>
<dbReference type="EMBL" id="VUMM01000025">
    <property type="protein sequence ID" value="MSS02243.1"/>
    <property type="molecule type" value="Genomic_DNA"/>
</dbReference>
<comment type="caution">
    <text evidence="1">The sequence shown here is derived from an EMBL/GenBank/DDBJ whole genome shotgun (WGS) entry which is preliminary data.</text>
</comment>
<evidence type="ECO:0000313" key="2">
    <source>
        <dbReference type="Proteomes" id="UP000470082"/>
    </source>
</evidence>